<dbReference type="Proteomes" id="UP000440694">
    <property type="component" value="Unassembled WGS sequence"/>
</dbReference>
<accession>A0A6I3KLD5</accession>
<gene>
    <name evidence="3" type="ORF">GIW81_12680</name>
</gene>
<proteinExistence type="predicted"/>
<dbReference type="AlphaFoldDB" id="A0A6I3KLD5"/>
<name>A0A6I3KLD5_9HYPH</name>
<dbReference type="RefSeq" id="WP_154739753.1">
    <property type="nucleotide sequence ID" value="NZ_WMBQ01000002.1"/>
</dbReference>
<organism evidence="3 4">
    <name type="scientific">Hyphomicrobium album</name>
    <dbReference type="NCBI Taxonomy" id="2665159"/>
    <lineage>
        <taxon>Bacteria</taxon>
        <taxon>Pseudomonadati</taxon>
        <taxon>Pseudomonadota</taxon>
        <taxon>Alphaproteobacteria</taxon>
        <taxon>Hyphomicrobiales</taxon>
        <taxon>Hyphomicrobiaceae</taxon>
        <taxon>Hyphomicrobium</taxon>
    </lineage>
</organism>
<dbReference type="EMBL" id="WMBQ01000002">
    <property type="protein sequence ID" value="MTD95188.1"/>
    <property type="molecule type" value="Genomic_DNA"/>
</dbReference>
<evidence type="ECO:0000313" key="4">
    <source>
        <dbReference type="Proteomes" id="UP000440694"/>
    </source>
</evidence>
<keyword evidence="1" id="KW-0175">Coiled coil</keyword>
<sequence>MQGDRVIAVPGPKAVGNKAGGKWVGREGFVAEAAVQFDRLNATIARLERELEKSKAAVAEMAEEANRNRRFQAFEVSLENSRDYKITDLQRTCKDVKGRLDVIEGDRGTFAGLTYKSFAQIDRRLAELGTLLTQVERAEIAARRNEVLFFGALAVAAVALASRFVF</sequence>
<evidence type="ECO:0000313" key="3">
    <source>
        <dbReference type="EMBL" id="MTD95188.1"/>
    </source>
</evidence>
<comment type="caution">
    <text evidence="3">The sequence shown here is derived from an EMBL/GenBank/DDBJ whole genome shotgun (WGS) entry which is preliminary data.</text>
</comment>
<keyword evidence="2" id="KW-0472">Membrane</keyword>
<evidence type="ECO:0000256" key="1">
    <source>
        <dbReference type="SAM" id="Coils"/>
    </source>
</evidence>
<protein>
    <submittedName>
        <fullName evidence="3">Uncharacterized protein</fullName>
    </submittedName>
</protein>
<keyword evidence="4" id="KW-1185">Reference proteome</keyword>
<keyword evidence="2" id="KW-0812">Transmembrane</keyword>
<feature type="transmembrane region" description="Helical" evidence="2">
    <location>
        <begin position="147"/>
        <end position="165"/>
    </location>
</feature>
<evidence type="ECO:0000256" key="2">
    <source>
        <dbReference type="SAM" id="Phobius"/>
    </source>
</evidence>
<reference evidence="3 4" key="1">
    <citation type="submission" date="2019-11" db="EMBL/GenBank/DDBJ databases">
        <title>Identification of a novel strain.</title>
        <authorList>
            <person name="Xu Q."/>
            <person name="Wang G."/>
        </authorList>
    </citation>
    <scope>NUCLEOTIDE SEQUENCE [LARGE SCALE GENOMIC DNA]</scope>
    <source>
        <strain evidence="4">xq</strain>
    </source>
</reference>
<feature type="coiled-coil region" evidence="1">
    <location>
        <begin position="30"/>
        <end position="68"/>
    </location>
</feature>
<keyword evidence="2" id="KW-1133">Transmembrane helix</keyword>